<sequence>MTKIAFGGGCHWCTEAVFQSLKGVTKVEQGFVASVGAETAFSEAVIVHFNPKVMPLNVLTEIHLLTHKSTSNHSMREKYRSAVYVFSEEYYQEVLLILATLQLQFNVPIITKTLFFAGFKPSKEKFKDYYYNDPEKPFCKAFITPKLQFLLKTFTNYVIPRHRDN</sequence>
<comment type="caution">
    <text evidence="6">The sequence shown here is derived from an EMBL/GenBank/DDBJ whole genome shotgun (WGS) entry which is preliminary data.</text>
</comment>
<evidence type="ECO:0000256" key="3">
    <source>
        <dbReference type="ARBA" id="ARBA00047806"/>
    </source>
</evidence>
<keyword evidence="2" id="KW-0560">Oxidoreductase</keyword>
<evidence type="ECO:0000313" key="7">
    <source>
        <dbReference type="Proteomes" id="UP000323324"/>
    </source>
</evidence>
<evidence type="ECO:0000259" key="5">
    <source>
        <dbReference type="Pfam" id="PF01625"/>
    </source>
</evidence>
<dbReference type="InterPro" id="IPR002569">
    <property type="entry name" value="Met_Sox_Rdtase_MsrA_dom"/>
</dbReference>
<dbReference type="SUPFAM" id="SSF55068">
    <property type="entry name" value="Peptide methionine sulfoxide reductase"/>
    <property type="match status" value="1"/>
</dbReference>
<evidence type="ECO:0000256" key="2">
    <source>
        <dbReference type="ARBA" id="ARBA00023002"/>
    </source>
</evidence>
<proteinExistence type="predicted"/>
<evidence type="ECO:0000256" key="1">
    <source>
        <dbReference type="ARBA" id="ARBA00012502"/>
    </source>
</evidence>
<dbReference type="RefSeq" id="WP_148368272.1">
    <property type="nucleotide sequence ID" value="NZ_VSKM01000001.1"/>
</dbReference>
<accession>A0A8H2LQ66</accession>
<dbReference type="PANTHER" id="PTHR43774">
    <property type="entry name" value="PEPTIDE METHIONINE SULFOXIDE REDUCTASE"/>
    <property type="match status" value="1"/>
</dbReference>
<dbReference type="GO" id="GO:0008113">
    <property type="term" value="F:peptide-methionine (S)-S-oxide reductase activity"/>
    <property type="evidence" value="ECO:0007669"/>
    <property type="project" value="UniProtKB-EC"/>
</dbReference>
<dbReference type="PANTHER" id="PTHR43774:SF1">
    <property type="entry name" value="PEPTIDE METHIONINE SULFOXIDE REDUCTASE MSRA 2"/>
    <property type="match status" value="1"/>
</dbReference>
<comment type="catalytic activity">
    <reaction evidence="4">
        <text>[thioredoxin]-disulfide + L-methionine + H2O = L-methionine (S)-S-oxide + [thioredoxin]-dithiol</text>
        <dbReference type="Rhea" id="RHEA:19993"/>
        <dbReference type="Rhea" id="RHEA-COMP:10698"/>
        <dbReference type="Rhea" id="RHEA-COMP:10700"/>
        <dbReference type="ChEBI" id="CHEBI:15377"/>
        <dbReference type="ChEBI" id="CHEBI:29950"/>
        <dbReference type="ChEBI" id="CHEBI:50058"/>
        <dbReference type="ChEBI" id="CHEBI:57844"/>
        <dbReference type="ChEBI" id="CHEBI:58772"/>
        <dbReference type="EC" id="1.8.4.11"/>
    </reaction>
</comment>
<evidence type="ECO:0000256" key="4">
    <source>
        <dbReference type="ARBA" id="ARBA00048782"/>
    </source>
</evidence>
<dbReference type="Proteomes" id="UP000323324">
    <property type="component" value="Unassembled WGS sequence"/>
</dbReference>
<evidence type="ECO:0000313" key="6">
    <source>
        <dbReference type="EMBL" id="TYB80381.1"/>
    </source>
</evidence>
<feature type="domain" description="Peptide methionine sulphoxide reductase MsrA" evidence="5">
    <location>
        <begin position="3"/>
        <end position="139"/>
    </location>
</feature>
<dbReference type="Gene3D" id="3.30.1060.10">
    <property type="entry name" value="Peptide methionine sulphoxide reductase MsrA"/>
    <property type="match status" value="1"/>
</dbReference>
<dbReference type="EC" id="1.8.4.11" evidence="1"/>
<dbReference type="AlphaFoldDB" id="A0A8H2LQ66"/>
<reference evidence="6 7" key="1">
    <citation type="submission" date="2019-08" db="EMBL/GenBank/DDBJ databases">
        <title>Genomes of Antarctic Bizionia species.</title>
        <authorList>
            <person name="Bowman J.P."/>
        </authorList>
    </citation>
    <scope>NUCLEOTIDE SEQUENCE [LARGE SCALE GENOMIC DNA]</scope>
    <source>
        <strain evidence="6 7">HFD</strain>
    </source>
</reference>
<comment type="catalytic activity">
    <reaction evidence="3">
        <text>L-methionyl-[protein] + [thioredoxin]-disulfide + H2O = L-methionyl-(S)-S-oxide-[protein] + [thioredoxin]-dithiol</text>
        <dbReference type="Rhea" id="RHEA:14217"/>
        <dbReference type="Rhea" id="RHEA-COMP:10698"/>
        <dbReference type="Rhea" id="RHEA-COMP:10700"/>
        <dbReference type="Rhea" id="RHEA-COMP:12313"/>
        <dbReference type="Rhea" id="RHEA-COMP:12315"/>
        <dbReference type="ChEBI" id="CHEBI:15377"/>
        <dbReference type="ChEBI" id="CHEBI:16044"/>
        <dbReference type="ChEBI" id="CHEBI:29950"/>
        <dbReference type="ChEBI" id="CHEBI:44120"/>
        <dbReference type="ChEBI" id="CHEBI:50058"/>
        <dbReference type="EC" id="1.8.4.11"/>
    </reaction>
</comment>
<name>A0A8H2LQ66_9FLAO</name>
<protein>
    <recommendedName>
        <fullName evidence="1">peptide-methionine (S)-S-oxide reductase</fullName>
        <ecNumber evidence="1">1.8.4.11</ecNumber>
    </recommendedName>
</protein>
<gene>
    <name evidence="6" type="ORF">ES676_01570</name>
</gene>
<dbReference type="Pfam" id="PF01625">
    <property type="entry name" value="PMSR"/>
    <property type="match status" value="1"/>
</dbReference>
<dbReference type="EMBL" id="VSKM01000001">
    <property type="protein sequence ID" value="TYB80381.1"/>
    <property type="molecule type" value="Genomic_DNA"/>
</dbReference>
<keyword evidence="7" id="KW-1185">Reference proteome</keyword>
<organism evidence="6 7">
    <name type="scientific">Bizionia saleffrena</name>
    <dbReference type="NCBI Taxonomy" id="291189"/>
    <lineage>
        <taxon>Bacteria</taxon>
        <taxon>Pseudomonadati</taxon>
        <taxon>Bacteroidota</taxon>
        <taxon>Flavobacteriia</taxon>
        <taxon>Flavobacteriales</taxon>
        <taxon>Flavobacteriaceae</taxon>
        <taxon>Bizionia</taxon>
    </lineage>
</organism>
<dbReference type="InterPro" id="IPR036509">
    <property type="entry name" value="Met_Sox_Rdtase_MsrA_sf"/>
</dbReference>